<accession>A0A6A0B6H8</accession>
<keyword evidence="1" id="KW-1133">Transmembrane helix</keyword>
<reference evidence="2 3" key="1">
    <citation type="submission" date="2020-02" db="EMBL/GenBank/DDBJ databases">
        <title>Draft genome sequence of Lactococcus sp. Hs20B0-1.</title>
        <authorList>
            <person name="Noda S."/>
            <person name="Yuki M."/>
            <person name="Ohkuma M."/>
        </authorList>
    </citation>
    <scope>NUCLEOTIDE SEQUENCE [LARGE SCALE GENOMIC DNA]</scope>
    <source>
        <strain evidence="2 3">Hs20B0-1</strain>
    </source>
</reference>
<dbReference type="EMBL" id="BLLH01000006">
    <property type="protein sequence ID" value="GFH40862.1"/>
    <property type="molecule type" value="Genomic_DNA"/>
</dbReference>
<feature type="transmembrane region" description="Helical" evidence="1">
    <location>
        <begin position="94"/>
        <end position="113"/>
    </location>
</feature>
<dbReference type="Proteomes" id="UP000475928">
    <property type="component" value="Unassembled WGS sequence"/>
</dbReference>
<dbReference type="InterPro" id="IPR010178">
    <property type="entry name" value="Lit"/>
</dbReference>
<organism evidence="2 3">
    <name type="scientific">Pseudolactococcus insecticola</name>
    <dbReference type="NCBI Taxonomy" id="2709158"/>
    <lineage>
        <taxon>Bacteria</taxon>
        <taxon>Bacillati</taxon>
        <taxon>Bacillota</taxon>
        <taxon>Bacilli</taxon>
        <taxon>Lactobacillales</taxon>
        <taxon>Streptococcaceae</taxon>
        <taxon>Pseudolactococcus</taxon>
    </lineage>
</organism>
<gene>
    <name evidence="2" type="primary">ylfI</name>
    <name evidence="2" type="ORF">Hs20B_12600</name>
</gene>
<name>A0A6A0B6H8_9LACT</name>
<keyword evidence="1" id="KW-0812">Transmembrane</keyword>
<feature type="transmembrane region" description="Helical" evidence="1">
    <location>
        <begin position="125"/>
        <end position="151"/>
    </location>
</feature>
<protein>
    <submittedName>
        <fullName evidence="2">Membrane protein</fullName>
    </submittedName>
</protein>
<dbReference type="AlphaFoldDB" id="A0A6A0B6H8"/>
<dbReference type="RefSeq" id="WP_172356781.1">
    <property type="nucleotide sequence ID" value="NZ_BLLH01000006.1"/>
</dbReference>
<proteinExistence type="predicted"/>
<dbReference type="Pfam" id="PF07314">
    <property type="entry name" value="Lit"/>
    <property type="match status" value="1"/>
</dbReference>
<sequence>MTTPLKDNVYFVLTILWSIAAGTTVTIFAAIPMFQGLVSVFKLSEITFLTRRTIVYNFDVLMRYLLNPLSNKLVMPDFISSSAGLKHFLDVKHLFLVAIVGTILLAVPAVMFVRRRLFIQFYQGLKIMVLMPVLVGVTSLFGGFDAIFIAFHELFFRNSDWLFDPVTDPVINILPERFFMLCFIVFGVLYLIFWGGLLIFTRRSLTHAKN</sequence>
<comment type="caution">
    <text evidence="2">The sequence shown here is derived from an EMBL/GenBank/DDBJ whole genome shotgun (WGS) entry which is preliminary data.</text>
</comment>
<evidence type="ECO:0000256" key="1">
    <source>
        <dbReference type="SAM" id="Phobius"/>
    </source>
</evidence>
<evidence type="ECO:0000313" key="3">
    <source>
        <dbReference type="Proteomes" id="UP000475928"/>
    </source>
</evidence>
<feature type="transmembrane region" description="Helical" evidence="1">
    <location>
        <begin position="9"/>
        <end position="34"/>
    </location>
</feature>
<keyword evidence="3" id="KW-1185">Reference proteome</keyword>
<dbReference type="NCBIfam" id="TIGR01906">
    <property type="entry name" value="integ_TIGR01906"/>
    <property type="match status" value="1"/>
</dbReference>
<evidence type="ECO:0000313" key="2">
    <source>
        <dbReference type="EMBL" id="GFH40862.1"/>
    </source>
</evidence>
<feature type="transmembrane region" description="Helical" evidence="1">
    <location>
        <begin position="178"/>
        <end position="200"/>
    </location>
</feature>
<keyword evidence="1" id="KW-0472">Membrane</keyword>